<protein>
    <submittedName>
        <fullName evidence="3">PQQ-dependent sugar dehydrogenase</fullName>
    </submittedName>
</protein>
<dbReference type="InterPro" id="IPR011041">
    <property type="entry name" value="Quinoprot_gluc/sorb_DH_b-prop"/>
</dbReference>
<evidence type="ECO:0000259" key="2">
    <source>
        <dbReference type="Pfam" id="PF07995"/>
    </source>
</evidence>
<gene>
    <name evidence="3" type="ORF">EES38_15730</name>
</gene>
<dbReference type="Pfam" id="PF07995">
    <property type="entry name" value="GSDH"/>
    <property type="match status" value="1"/>
</dbReference>
<dbReference type="AlphaFoldDB" id="A0A3N9TFD7"/>
<evidence type="ECO:0000313" key="3">
    <source>
        <dbReference type="EMBL" id="RQW62165.1"/>
    </source>
</evidence>
<accession>A0A3N9TFD7</accession>
<dbReference type="PANTHER" id="PTHR19328:SF75">
    <property type="entry name" value="ALDOSE SUGAR DEHYDROGENASE YLII"/>
    <property type="match status" value="1"/>
</dbReference>
<organism evidence="3 4">
    <name type="scientific">Vibrio viridaestus</name>
    <dbReference type="NCBI Taxonomy" id="2487322"/>
    <lineage>
        <taxon>Bacteria</taxon>
        <taxon>Pseudomonadati</taxon>
        <taxon>Pseudomonadota</taxon>
        <taxon>Gammaproteobacteria</taxon>
        <taxon>Vibrionales</taxon>
        <taxon>Vibrionaceae</taxon>
        <taxon>Vibrio</taxon>
    </lineage>
</organism>
<dbReference type="RefSeq" id="WP_124938159.1">
    <property type="nucleotide sequence ID" value="NZ_RJVQ01000007.1"/>
</dbReference>
<dbReference type="InterPro" id="IPR011042">
    <property type="entry name" value="6-blade_b-propeller_TolB-like"/>
</dbReference>
<reference evidence="3 4" key="1">
    <citation type="submission" date="2018-11" db="EMBL/GenBank/DDBJ databases">
        <title>Vibrio LJC006 sp. nov., isolated from seawater during the bloom of the enteromorpha.</title>
        <authorList>
            <person name="Liang J."/>
        </authorList>
    </citation>
    <scope>NUCLEOTIDE SEQUENCE [LARGE SCALE GENOMIC DNA]</scope>
    <source>
        <strain evidence="3 4">LJC006</strain>
    </source>
</reference>
<comment type="caution">
    <text evidence="3">The sequence shown here is derived from an EMBL/GenBank/DDBJ whole genome shotgun (WGS) entry which is preliminary data.</text>
</comment>
<dbReference type="SUPFAM" id="SSF50952">
    <property type="entry name" value="Soluble quinoprotein glucose dehydrogenase"/>
    <property type="match status" value="1"/>
</dbReference>
<keyword evidence="1" id="KW-0732">Signal</keyword>
<dbReference type="InterPro" id="IPR012938">
    <property type="entry name" value="Glc/Sorbosone_DH"/>
</dbReference>
<sequence length="382" mass="42879">MLRLRLRSCVLWLIWILSFFSFAHAADRLVEGNAGSSFYAKSYGQFNEPWAMAFIPDGRLLVTEKSGTLLVFDPATKKRKTVNGVPAVAYGGQGGLGDVILHPQFAQNHWIYLSYAESDTNGNRGAAVIRAKLDLKSNQPKLEDIRVVWRQYPKVSGFGHYSHRLAFSPDGHLFITSGERQKQQPAQDWNQNLGKVVRLNDDGSIPNNNPFQDKGELAKSFWSLGHRNMLGIAFDARGRLWTHEMGPRHGDELNLTVAGDNYGWPIVSWGDQYSGIAISKHNTRPEFHAPEAYWVPSIAPSGLIIYSGQFFANWQGNALIGGLKSEAIIRVQIDGNQAHEVERFDMQKRIRELEQGPDGAIWVLEDNRGGRLLKLTPSKQKE</sequence>
<evidence type="ECO:0000313" key="4">
    <source>
        <dbReference type="Proteomes" id="UP000281112"/>
    </source>
</evidence>
<feature type="chain" id="PRO_5018175068" evidence="1">
    <location>
        <begin position="26"/>
        <end position="382"/>
    </location>
</feature>
<evidence type="ECO:0000256" key="1">
    <source>
        <dbReference type="SAM" id="SignalP"/>
    </source>
</evidence>
<keyword evidence="4" id="KW-1185">Reference proteome</keyword>
<feature type="signal peptide" evidence="1">
    <location>
        <begin position="1"/>
        <end position="25"/>
    </location>
</feature>
<name>A0A3N9TFD7_9VIBR</name>
<dbReference type="PANTHER" id="PTHR19328">
    <property type="entry name" value="HEDGEHOG-INTERACTING PROTEIN"/>
    <property type="match status" value="1"/>
</dbReference>
<dbReference type="OrthoDB" id="9770043at2"/>
<dbReference type="EMBL" id="RJVQ01000007">
    <property type="protein sequence ID" value="RQW62165.1"/>
    <property type="molecule type" value="Genomic_DNA"/>
</dbReference>
<proteinExistence type="predicted"/>
<dbReference type="Proteomes" id="UP000281112">
    <property type="component" value="Unassembled WGS sequence"/>
</dbReference>
<dbReference type="Gene3D" id="2.120.10.30">
    <property type="entry name" value="TolB, C-terminal domain"/>
    <property type="match status" value="1"/>
</dbReference>
<feature type="domain" description="Glucose/Sorbosone dehydrogenase" evidence="2">
    <location>
        <begin position="46"/>
        <end position="374"/>
    </location>
</feature>